<dbReference type="InterPro" id="IPR002312">
    <property type="entry name" value="Asp/Asn-tRNA-synth_IIb"/>
</dbReference>
<comment type="caution">
    <text evidence="7">The sequence shown here is derived from an EMBL/GenBank/DDBJ whole genome shotgun (WGS) entry which is preliminary data.</text>
</comment>
<dbReference type="RefSeq" id="WP_136738066.1">
    <property type="nucleotide sequence ID" value="NZ_SUMB01000001.1"/>
</dbReference>
<evidence type="ECO:0000256" key="2">
    <source>
        <dbReference type="ARBA" id="ARBA00022741"/>
    </source>
</evidence>
<dbReference type="EMBL" id="SUMB01000001">
    <property type="protein sequence ID" value="TJZ59114.1"/>
    <property type="molecule type" value="Genomic_DNA"/>
</dbReference>
<feature type="domain" description="Aminoacyl-transfer RNA synthetases class-II family profile" evidence="6">
    <location>
        <begin position="113"/>
        <end position="401"/>
    </location>
</feature>
<reference evidence="7 8" key="1">
    <citation type="submission" date="2019-04" db="EMBL/GenBank/DDBJ databases">
        <title>Streptomyces piniterrae sp. nov., a heliquinomycin-producing actinomycete isolated from rhizosphere soil of Pinus yunnanensis.</title>
        <authorList>
            <person name="Zhuang X."/>
            <person name="Zhao J."/>
        </authorList>
    </citation>
    <scope>NUCLEOTIDE SEQUENCE [LARGE SCALE GENOMIC DNA]</scope>
    <source>
        <strain evidence="8">jys28</strain>
    </source>
</reference>
<evidence type="ECO:0000313" key="8">
    <source>
        <dbReference type="Proteomes" id="UP000308697"/>
    </source>
</evidence>
<dbReference type="InterPro" id="IPR004364">
    <property type="entry name" value="Aa-tRNA-synt_II"/>
</dbReference>
<dbReference type="GO" id="GO:0006421">
    <property type="term" value="P:asparaginyl-tRNA aminoacylation"/>
    <property type="evidence" value="ECO:0007669"/>
    <property type="project" value="TreeGrafter"/>
</dbReference>
<keyword evidence="1" id="KW-0436">Ligase</keyword>
<protein>
    <recommendedName>
        <fullName evidence="6">Aminoacyl-transfer RNA synthetases class-II family profile domain-containing protein</fullName>
    </recommendedName>
</protein>
<name>A0A4U0P8Q4_9ACTN</name>
<dbReference type="SUPFAM" id="SSF55681">
    <property type="entry name" value="Class II aaRS and biotin synthetases"/>
    <property type="match status" value="1"/>
</dbReference>
<dbReference type="PANTHER" id="PTHR22594">
    <property type="entry name" value="ASPARTYL/LYSYL-TRNA SYNTHETASE"/>
    <property type="match status" value="1"/>
</dbReference>
<evidence type="ECO:0000259" key="6">
    <source>
        <dbReference type="PROSITE" id="PS50862"/>
    </source>
</evidence>
<evidence type="ECO:0000256" key="3">
    <source>
        <dbReference type="ARBA" id="ARBA00022840"/>
    </source>
</evidence>
<keyword evidence="3" id="KW-0067">ATP-binding</keyword>
<dbReference type="Pfam" id="PF00152">
    <property type="entry name" value="tRNA-synt_2"/>
    <property type="match status" value="1"/>
</dbReference>
<keyword evidence="2" id="KW-0547">Nucleotide-binding</keyword>
<keyword evidence="5" id="KW-0030">Aminoacyl-tRNA synthetase</keyword>
<dbReference type="Gene3D" id="3.30.930.10">
    <property type="entry name" value="Bira Bifunctional Protein, Domain 2"/>
    <property type="match status" value="1"/>
</dbReference>
<dbReference type="PRINTS" id="PR01042">
    <property type="entry name" value="TRNASYNTHASP"/>
</dbReference>
<keyword evidence="8" id="KW-1185">Reference proteome</keyword>
<dbReference type="AlphaFoldDB" id="A0A4U0P8Q4"/>
<evidence type="ECO:0000313" key="7">
    <source>
        <dbReference type="EMBL" id="TJZ59114.1"/>
    </source>
</evidence>
<dbReference type="PROSITE" id="PS50862">
    <property type="entry name" value="AA_TRNA_LIGASE_II"/>
    <property type="match status" value="1"/>
</dbReference>
<organism evidence="7 8">
    <name type="scientific">Streptomyces piniterrae</name>
    <dbReference type="NCBI Taxonomy" id="2571125"/>
    <lineage>
        <taxon>Bacteria</taxon>
        <taxon>Bacillati</taxon>
        <taxon>Actinomycetota</taxon>
        <taxon>Actinomycetes</taxon>
        <taxon>Kitasatosporales</taxon>
        <taxon>Streptomycetaceae</taxon>
        <taxon>Streptomyces</taxon>
    </lineage>
</organism>
<evidence type="ECO:0000256" key="4">
    <source>
        <dbReference type="ARBA" id="ARBA00022917"/>
    </source>
</evidence>
<dbReference type="Proteomes" id="UP000308697">
    <property type="component" value="Unassembled WGS sequence"/>
</dbReference>
<dbReference type="InterPro" id="IPR006195">
    <property type="entry name" value="aa-tRNA-synth_II"/>
</dbReference>
<dbReference type="PANTHER" id="PTHR22594:SF34">
    <property type="entry name" value="ASPARAGINE--TRNA LIGASE, MITOCHONDRIAL-RELATED"/>
    <property type="match status" value="1"/>
</dbReference>
<dbReference type="GO" id="GO:0004816">
    <property type="term" value="F:asparagine-tRNA ligase activity"/>
    <property type="evidence" value="ECO:0007669"/>
    <property type="project" value="TreeGrafter"/>
</dbReference>
<dbReference type="InterPro" id="IPR045864">
    <property type="entry name" value="aa-tRNA-synth_II/BPL/LPL"/>
</dbReference>
<dbReference type="OrthoDB" id="9802326at2"/>
<dbReference type="GO" id="GO:0005524">
    <property type="term" value="F:ATP binding"/>
    <property type="evidence" value="ECO:0007669"/>
    <property type="project" value="UniProtKB-KW"/>
</dbReference>
<evidence type="ECO:0000256" key="5">
    <source>
        <dbReference type="ARBA" id="ARBA00023146"/>
    </source>
</evidence>
<proteinExistence type="predicted"/>
<accession>A0A4U0P8Q4</accession>
<gene>
    <name evidence="7" type="ORF">FCH28_03010</name>
</gene>
<sequence>MAITQPTDVIRGWIEEIRPARDGGGRTELLVRGGGTVHTITAEPALLPADGLSAQSVVEVTVDESGDLPRATALRVVSEALPLPVDLRNPDLTDLDHRHLHIRSRQLRASATLRHHVQKYVREFLDAQGCHLVQTPILTSASSVSSGAVFQVPYYGGQTASLPQSNWMYADAMVSALERVYTFGPTFRREDDADGIHLVEIWQVSADFAWATYQDLMAIEEEMLRHVAIRLRDEHADVYALAGLPMDHLDAITKPFARISYADSVTLLRDLGHDFTYGADYTKEQSDAISSTFDRPYFITGFPKELKNFWFPVNEDGTTPTSDLFAHTGQGEIIGGGERAHQAEEMIAGLRRRGYDLAKFEWLVDIRRYGCTPHAGFSMGFDRLVAMYLGAEDIRNAVLFPRVPHEAIKP</sequence>
<evidence type="ECO:0000256" key="1">
    <source>
        <dbReference type="ARBA" id="ARBA00022598"/>
    </source>
</evidence>
<keyword evidence="4" id="KW-0648">Protein biosynthesis</keyword>